<dbReference type="InterPro" id="IPR036694">
    <property type="entry name" value="Dodecin-like_sf"/>
</dbReference>
<dbReference type="PANTHER" id="PTHR39324:SF1">
    <property type="entry name" value="CALCIUM DODECIN"/>
    <property type="match status" value="1"/>
</dbReference>
<dbReference type="InterPro" id="IPR025543">
    <property type="entry name" value="Dodecin-like"/>
</dbReference>
<organism evidence="1 2">
    <name type="scientific">Paraburkholderia tagetis</name>
    <dbReference type="NCBI Taxonomy" id="2913261"/>
    <lineage>
        <taxon>Bacteria</taxon>
        <taxon>Pseudomonadati</taxon>
        <taxon>Pseudomonadota</taxon>
        <taxon>Betaproteobacteria</taxon>
        <taxon>Burkholderiales</taxon>
        <taxon>Burkholderiaceae</taxon>
        <taxon>Paraburkholderia</taxon>
    </lineage>
</organism>
<comment type="caution">
    <text evidence="1">The sequence shown here is derived from an EMBL/GenBank/DDBJ whole genome shotgun (WGS) entry which is preliminary data.</text>
</comment>
<dbReference type="AlphaFoldDB" id="A0A9X1RKW7"/>
<dbReference type="EMBL" id="JAKLJA010000007">
    <property type="protein sequence ID" value="MCG5074131.1"/>
    <property type="molecule type" value="Genomic_DNA"/>
</dbReference>
<sequence>MSTSTDPSVYKVTEIIGTSPTSWEEAAKNAVETAADSLRHLRIAEVCKLDVKIDNGKVVEYRARVSVSFKYET</sequence>
<dbReference type="SUPFAM" id="SSF89807">
    <property type="entry name" value="Dodecin-like"/>
    <property type="match status" value="1"/>
</dbReference>
<dbReference type="Proteomes" id="UP001139308">
    <property type="component" value="Unassembled WGS sequence"/>
</dbReference>
<reference evidence="1" key="1">
    <citation type="submission" date="2022-01" db="EMBL/GenBank/DDBJ databases">
        <title>Genome sequence and assembly of Parabukholderia sp. RG36.</title>
        <authorList>
            <person name="Chhetri G."/>
        </authorList>
    </citation>
    <scope>NUCLEOTIDE SEQUENCE</scope>
    <source>
        <strain evidence="1">RG36</strain>
    </source>
</reference>
<dbReference type="PANTHER" id="PTHR39324">
    <property type="entry name" value="CALCIUM DODECIN"/>
    <property type="match status" value="1"/>
</dbReference>
<evidence type="ECO:0000313" key="1">
    <source>
        <dbReference type="EMBL" id="MCG5074131.1"/>
    </source>
</evidence>
<proteinExistence type="predicted"/>
<dbReference type="Pfam" id="PF07311">
    <property type="entry name" value="Dodecin"/>
    <property type="match status" value="1"/>
</dbReference>
<dbReference type="Gene3D" id="3.30.1660.10">
    <property type="entry name" value="Flavin-binding protein dodecin"/>
    <property type="match status" value="1"/>
</dbReference>
<evidence type="ECO:0000313" key="2">
    <source>
        <dbReference type="Proteomes" id="UP001139308"/>
    </source>
</evidence>
<protein>
    <submittedName>
        <fullName evidence="1">Dodecin family protein</fullName>
    </submittedName>
</protein>
<dbReference type="RefSeq" id="WP_238463891.1">
    <property type="nucleotide sequence ID" value="NZ_JAKLJA010000007.1"/>
</dbReference>
<name>A0A9X1RKW7_9BURK</name>
<dbReference type="InterPro" id="IPR009923">
    <property type="entry name" value="Dodecin"/>
</dbReference>
<keyword evidence="2" id="KW-1185">Reference proteome</keyword>
<accession>A0A9X1RKW7</accession>
<gene>
    <name evidence="1" type="ORF">L5014_12280</name>
</gene>